<dbReference type="PANTHER" id="PTHR12638:SF0">
    <property type="entry name" value="MAGO HOMOLOG, EXON JUNCTION COMPLEX SUBUNIT-RELATED"/>
    <property type="match status" value="1"/>
</dbReference>
<dbReference type="InterPro" id="IPR004023">
    <property type="entry name" value="Mago_nashi"/>
</dbReference>
<evidence type="ECO:0000256" key="5">
    <source>
        <dbReference type="PROSITE-ProRule" id="PRU00152"/>
    </source>
</evidence>
<evidence type="ECO:0000259" key="6">
    <source>
        <dbReference type="PROSITE" id="PS50095"/>
    </source>
</evidence>
<dbReference type="SUPFAM" id="SSF49899">
    <property type="entry name" value="Concanavalin A-like lectins/glucanases"/>
    <property type="match status" value="1"/>
</dbReference>
<dbReference type="GeneID" id="40309974"/>
<feature type="domain" description="LCCL" evidence="8">
    <location>
        <begin position="1010"/>
        <end position="1089"/>
    </location>
</feature>
<name>A0A2A9MMR4_BESBE</name>
<dbReference type="Gene3D" id="2.170.130.20">
    <property type="entry name" value="LCCL-like domain"/>
    <property type="match status" value="4"/>
</dbReference>
<dbReference type="InterPro" id="IPR036772">
    <property type="entry name" value="SRCR-like_dom_sf"/>
</dbReference>
<evidence type="ECO:0000313" key="10">
    <source>
        <dbReference type="Proteomes" id="UP000224006"/>
    </source>
</evidence>
<dbReference type="GO" id="GO:0016020">
    <property type="term" value="C:membrane"/>
    <property type="evidence" value="ECO:0007669"/>
    <property type="project" value="InterPro"/>
</dbReference>
<dbReference type="Gene3D" id="2.60.60.20">
    <property type="entry name" value="PLAT/LH2 domain"/>
    <property type="match status" value="1"/>
</dbReference>
<dbReference type="Gene3D" id="3.10.250.10">
    <property type="entry name" value="SRCR-like domain"/>
    <property type="match status" value="1"/>
</dbReference>
<dbReference type="EMBL" id="NWUJ01000003">
    <property type="protein sequence ID" value="PFH36852.1"/>
    <property type="molecule type" value="Genomic_DNA"/>
</dbReference>
<dbReference type="OrthoDB" id="536948at2759"/>
<dbReference type="InterPro" id="IPR001024">
    <property type="entry name" value="PLAT/LH2_dom"/>
</dbReference>
<organism evidence="9 10">
    <name type="scientific">Besnoitia besnoiti</name>
    <name type="common">Apicomplexan protozoan</name>
    <dbReference type="NCBI Taxonomy" id="94643"/>
    <lineage>
        <taxon>Eukaryota</taxon>
        <taxon>Sar</taxon>
        <taxon>Alveolata</taxon>
        <taxon>Apicomplexa</taxon>
        <taxon>Conoidasida</taxon>
        <taxon>Coccidia</taxon>
        <taxon>Eucoccidiorida</taxon>
        <taxon>Eimeriorina</taxon>
        <taxon>Sarcocystidae</taxon>
        <taxon>Besnoitia</taxon>
    </lineage>
</organism>
<gene>
    <name evidence="9" type="ORF">BESB_050440</name>
</gene>
<evidence type="ECO:0000259" key="8">
    <source>
        <dbReference type="PROSITE" id="PS50820"/>
    </source>
</evidence>
<dbReference type="Gene3D" id="2.60.120.200">
    <property type="match status" value="1"/>
</dbReference>
<accession>A0A2A9MMR4</accession>
<dbReference type="RefSeq" id="XP_029220861.1">
    <property type="nucleotide sequence ID" value="XM_029363495.1"/>
</dbReference>
<keyword evidence="4" id="KW-0539">Nucleus</keyword>
<dbReference type="InterPro" id="IPR036392">
    <property type="entry name" value="PLAT/LH2_dom_sf"/>
</dbReference>
<dbReference type="Pfam" id="PF03815">
    <property type="entry name" value="LCCL"/>
    <property type="match status" value="4"/>
</dbReference>
<evidence type="ECO:0000256" key="3">
    <source>
        <dbReference type="ARBA" id="ARBA00023157"/>
    </source>
</evidence>
<sequence>MLRYCHPGAATRCLAREWCKAVPEQGKPEYGVCVPPEFASARYTIEVVPVVAPGVNLRSDISLVVAGSNGRHTRPIKVSSHSTGTEKRIHAERVDVGDPEFVHLTLASTKPWRCERIIVWKDFRYWVFDCTGQLDFQSPEAAYLLSGNKKYEISVQTGADPHAGTIGSIELNLVGGSRSTNPQPILQAPDVGSNKRVNIRAADVGDLEAIMLTNTAQDDPWYCDYLNVRTEDGSMFAFKVKRWIGKPYEQAVHVPLKPSDVDMPSQDIDCYTRAADIFNTTPLGMEVMKVRCPQNCQASEFARVLGSTIHPSRSSIYAAAVNDGVLSPSGGTVVVAIVDSLPLYSVEASDFKSSTEKPGFSFYVYQSESIDAIEKNIRLVNEYGKLSSTGRLEVRRNGIWGTVCTKGDFSRFSVPAAIKACQLMGYKHGVYLEDGCSSAEGVDMCAGTGYPVALAAKGCSDIMGVNYCGQALEKIATVNVACKGDETELRICPHLVKEDIYCVHDEDIVVGCEGKGDPSGIGLFTAEEKPDLGVLPIRSLALTCSDRPVTRRDMEGGPGTTFIASCPDGCAEAPGDVKGTFVYTDDSPICKAAIHAGALEASGGDIVVDIGHRQPSFISTDQHNIRSSASGPYPRSFVVSRVASELRERASEQAGKARRSALSAVAPKQARFTEIENGSESQLFEDKLHWYPPQSFPGFEGRPGSFVDASNLPGGSLVSGFRDFTLAVKATVTGKKGKWRALVSNGDCDGFMLAIDNNDELVFEQTCHPRLIRSGFKPALGEPFTCAATYFAPERAVAIFVNGKKVAYQKTDYSFNLKPKLIIGRASASESDYFKGEIIAVHLFDYVLSPAQITQLRRETGPVPEPGRMPRGLRRTEDGRVCISSCSAQEPSLAEGGRPATNAALRLTCKDTLLKPEFSGATGHKVLVSCPADCALSPAELHGCKIYSADSSICKAALHMGVIQRHGGEAVVTLHDGMTSYTASRGHYGVLSSATAVPQVLAFSVTSAPHYRALTCANNGSFVLKLGVGERELVVCPPNCSVAVNQAVYGTGFYSPISSVCRAAIHAGALVSTYSPSPRVYFDAANQSYRDYSATMASAEEDDFYLRYYVGHKGKFGHEFLEFEFRPEGRLRYANNSNYKNDTMIRKEAYVSQSVMKELRRIVEESEIIKEDDNNWPAPDRVGRQELEIVLGKDHISFTTSKIGSMADVQRSKDQDGLRVFYYLVQDLKCFIFSLIGLHFRVSVPP</sequence>
<dbReference type="PROSITE" id="PS50095">
    <property type="entry name" value="PLAT"/>
    <property type="match status" value="1"/>
</dbReference>
<feature type="domain" description="LCCL" evidence="8">
    <location>
        <begin position="264"/>
        <end position="345"/>
    </location>
</feature>
<dbReference type="GO" id="GO:0035145">
    <property type="term" value="C:exon-exon junction complex"/>
    <property type="evidence" value="ECO:0007669"/>
    <property type="project" value="InterPro"/>
</dbReference>
<dbReference type="InterPro" id="IPR004043">
    <property type="entry name" value="LCCL"/>
</dbReference>
<dbReference type="PROSITE" id="PS50287">
    <property type="entry name" value="SRCR_2"/>
    <property type="match status" value="1"/>
</dbReference>
<feature type="domain" description="LCCL" evidence="8">
    <location>
        <begin position="900"/>
        <end position="984"/>
    </location>
</feature>
<dbReference type="AlphaFoldDB" id="A0A2A9MMR4"/>
<feature type="domain" description="PLAT" evidence="6">
    <location>
        <begin position="149"/>
        <end position="258"/>
    </location>
</feature>
<keyword evidence="3" id="KW-1015">Disulfide bond</keyword>
<dbReference type="CDD" id="cd11295">
    <property type="entry name" value="Mago_nashi"/>
    <property type="match status" value="1"/>
</dbReference>
<dbReference type="FunFam" id="3.30.1560.10:FF:000001">
    <property type="entry name" value="Protein mago nashi homolog"/>
    <property type="match status" value="1"/>
</dbReference>
<dbReference type="Pfam" id="PF01477">
    <property type="entry name" value="PLAT"/>
    <property type="match status" value="1"/>
</dbReference>
<dbReference type="SMART" id="SM00202">
    <property type="entry name" value="SR"/>
    <property type="match status" value="1"/>
</dbReference>
<dbReference type="SUPFAM" id="SSF69848">
    <property type="entry name" value="LCCL domain"/>
    <property type="match status" value="4"/>
</dbReference>
<dbReference type="InterPro" id="IPR001190">
    <property type="entry name" value="SRCR"/>
</dbReference>
<dbReference type="GO" id="GO:0008380">
    <property type="term" value="P:RNA splicing"/>
    <property type="evidence" value="ECO:0007669"/>
    <property type="project" value="InterPro"/>
</dbReference>
<dbReference type="SUPFAM" id="SSF56487">
    <property type="entry name" value="SRCR-like"/>
    <property type="match status" value="1"/>
</dbReference>
<dbReference type="InterPro" id="IPR036605">
    <property type="entry name" value="Mago_nashi_sf"/>
</dbReference>
<evidence type="ECO:0000313" key="9">
    <source>
        <dbReference type="EMBL" id="PFH36852.1"/>
    </source>
</evidence>
<dbReference type="PANTHER" id="PTHR12638">
    <property type="entry name" value="PROTEIN MAGO NASHI HOMOLOG"/>
    <property type="match status" value="1"/>
</dbReference>
<dbReference type="Pfam" id="PF13385">
    <property type="entry name" value="Laminin_G_3"/>
    <property type="match status" value="1"/>
</dbReference>
<feature type="domain" description="SRCR" evidence="7">
    <location>
        <begin position="377"/>
        <end position="513"/>
    </location>
</feature>
<evidence type="ECO:0000256" key="2">
    <source>
        <dbReference type="ARBA" id="ARBA00009270"/>
    </source>
</evidence>
<dbReference type="InterPro" id="IPR013320">
    <property type="entry name" value="ConA-like_dom_sf"/>
</dbReference>
<comment type="caution">
    <text evidence="9">The sequence shown here is derived from an EMBL/GenBank/DDBJ whole genome shotgun (WGS) entry which is preliminary data.</text>
</comment>
<dbReference type="PROSITE" id="PS50820">
    <property type="entry name" value="LCCL"/>
    <property type="match status" value="4"/>
</dbReference>
<dbReference type="Proteomes" id="UP000224006">
    <property type="component" value="Chromosome III"/>
</dbReference>
<feature type="domain" description="LCCL" evidence="8">
    <location>
        <begin position="538"/>
        <end position="637"/>
    </location>
</feature>
<dbReference type="VEuPathDB" id="ToxoDB:BESB_050440"/>
<dbReference type="PIRSF" id="PIRSF037512">
    <property type="entry name" value="PxSR"/>
    <property type="match status" value="1"/>
</dbReference>
<dbReference type="Gene3D" id="3.30.1560.10">
    <property type="entry name" value="Mago nashi"/>
    <property type="match status" value="1"/>
</dbReference>
<evidence type="ECO:0000256" key="1">
    <source>
        <dbReference type="ARBA" id="ARBA00004123"/>
    </source>
</evidence>
<dbReference type="InterPro" id="IPR017229">
    <property type="entry name" value="Scavenger_rcpt_PxSR"/>
</dbReference>
<reference evidence="9 10" key="1">
    <citation type="submission" date="2017-09" db="EMBL/GenBank/DDBJ databases">
        <title>Genome sequencing of Besnoitia besnoiti strain Bb-Ger1.</title>
        <authorList>
            <person name="Schares G."/>
            <person name="Venepally P."/>
            <person name="Lorenzi H.A."/>
        </authorList>
    </citation>
    <scope>NUCLEOTIDE SEQUENCE [LARGE SCALE GENOMIC DNA]</scope>
    <source>
        <strain evidence="9 10">Bb-Ger1</strain>
    </source>
</reference>
<dbReference type="Pfam" id="PF00530">
    <property type="entry name" value="SRCR"/>
    <property type="match status" value="1"/>
</dbReference>
<dbReference type="SMART" id="SM00308">
    <property type="entry name" value="LH2"/>
    <property type="match status" value="1"/>
</dbReference>
<proteinExistence type="inferred from homology"/>
<evidence type="ECO:0008006" key="11">
    <source>
        <dbReference type="Google" id="ProtNLM"/>
    </source>
</evidence>
<dbReference type="InterPro" id="IPR036609">
    <property type="entry name" value="LCCL_sf"/>
</dbReference>
<comment type="similarity">
    <text evidence="2">Belongs to the mago nashi family.</text>
</comment>
<dbReference type="STRING" id="94643.A0A2A9MMR4"/>
<comment type="subcellular location">
    <subcellularLocation>
        <location evidence="1">Nucleus</location>
    </subcellularLocation>
</comment>
<dbReference type="Pfam" id="PF02792">
    <property type="entry name" value="Mago_nashi"/>
    <property type="match status" value="1"/>
</dbReference>
<dbReference type="KEGG" id="bbes:BESB_050440"/>
<dbReference type="SUPFAM" id="SSF49723">
    <property type="entry name" value="Lipase/lipooxygenase domain (PLAT/LH2 domain)"/>
    <property type="match status" value="1"/>
</dbReference>
<dbReference type="SMART" id="SM00603">
    <property type="entry name" value="LCCL"/>
    <property type="match status" value="4"/>
</dbReference>
<comment type="caution">
    <text evidence="5">Lacks conserved residue(s) required for the propagation of feature annotation.</text>
</comment>
<evidence type="ECO:0000259" key="7">
    <source>
        <dbReference type="PROSITE" id="PS50287"/>
    </source>
</evidence>
<dbReference type="SUPFAM" id="SSF89817">
    <property type="entry name" value="Mago nashi protein"/>
    <property type="match status" value="1"/>
</dbReference>
<protein>
    <recommendedName>
        <fullName evidence="11">Scavenger receptor protein SR1</fullName>
    </recommendedName>
</protein>
<keyword evidence="10" id="KW-1185">Reference proteome</keyword>
<evidence type="ECO:0000256" key="4">
    <source>
        <dbReference type="ARBA" id="ARBA00023242"/>
    </source>
</evidence>